<evidence type="ECO:0000256" key="5">
    <source>
        <dbReference type="ARBA" id="ARBA00022840"/>
    </source>
</evidence>
<dbReference type="PROSITE" id="PS00175">
    <property type="entry name" value="PG_MUTASE"/>
    <property type="match status" value="1"/>
</dbReference>
<dbReference type="EMBL" id="NDIQ01000021">
    <property type="protein sequence ID" value="PRT55211.1"/>
    <property type="molecule type" value="Genomic_DNA"/>
</dbReference>
<evidence type="ECO:0000313" key="9">
    <source>
        <dbReference type="EMBL" id="PRT55211.1"/>
    </source>
</evidence>
<feature type="binding site" evidence="7">
    <location>
        <begin position="228"/>
        <end position="235"/>
    </location>
    <ligand>
        <name>substrate</name>
    </ligand>
</feature>
<dbReference type="GO" id="GO:0005829">
    <property type="term" value="C:cytosol"/>
    <property type="evidence" value="ECO:0007669"/>
    <property type="project" value="TreeGrafter"/>
</dbReference>
<feature type="active site" description="Proton donor/acceptor" evidence="6">
    <location>
        <position position="299"/>
    </location>
</feature>
<dbReference type="FunFam" id="3.40.50.300:FF:000644">
    <property type="entry name" value="GpmB, Fructose-2,6-bisphosphatase"/>
    <property type="match status" value="1"/>
</dbReference>
<dbReference type="Pfam" id="PF00300">
    <property type="entry name" value="His_Phos_1"/>
    <property type="match status" value="1"/>
</dbReference>
<dbReference type="EC" id="3.1.3.46" evidence="2"/>
<dbReference type="SMART" id="SM00855">
    <property type="entry name" value="PGAM"/>
    <property type="match status" value="1"/>
</dbReference>
<dbReference type="InterPro" id="IPR013078">
    <property type="entry name" value="His_Pase_superF_clade-1"/>
</dbReference>
<dbReference type="InterPro" id="IPR003094">
    <property type="entry name" value="6Pfruct_kin"/>
</dbReference>
<dbReference type="Gene3D" id="3.40.50.1240">
    <property type="entry name" value="Phosphoglycerate mutase-like"/>
    <property type="match status" value="1"/>
</dbReference>
<gene>
    <name evidence="9" type="ORF">B9G98_02831</name>
</gene>
<comment type="caution">
    <text evidence="9">The sequence shown here is derived from an EMBL/GenBank/DDBJ whole genome shotgun (WGS) entry which is preliminary data.</text>
</comment>
<dbReference type="PANTHER" id="PTHR10606">
    <property type="entry name" value="6-PHOSPHOFRUCTO-2-KINASE/FRUCTOSE-2,6-BISPHOSPHATASE"/>
    <property type="match status" value="1"/>
</dbReference>
<dbReference type="GO" id="GO:0003873">
    <property type="term" value="F:6-phosphofructo-2-kinase activity"/>
    <property type="evidence" value="ECO:0007669"/>
    <property type="project" value="InterPro"/>
</dbReference>
<feature type="binding site" evidence="7">
    <location>
        <position position="279"/>
    </location>
    <ligand>
        <name>substrate</name>
    </ligand>
</feature>
<dbReference type="InterPro" id="IPR027417">
    <property type="entry name" value="P-loop_NTPase"/>
</dbReference>
<evidence type="ECO:0000259" key="8">
    <source>
        <dbReference type="Pfam" id="PF01591"/>
    </source>
</evidence>
<proteinExistence type="inferred from homology"/>
<comment type="similarity">
    <text evidence="1">In the C-terminal section; belongs to the phosphoglycerate mutase family.</text>
</comment>
<keyword evidence="10" id="KW-1185">Reference proteome</keyword>
<dbReference type="GO" id="GO:0004331">
    <property type="term" value="F:fructose-2,6-bisphosphate 2-phosphatase activity"/>
    <property type="evidence" value="ECO:0007669"/>
    <property type="project" value="UniProtKB-EC"/>
</dbReference>
<dbReference type="GeneID" id="36516579"/>
<evidence type="ECO:0000313" key="10">
    <source>
        <dbReference type="Proteomes" id="UP000238350"/>
    </source>
</evidence>
<evidence type="ECO:0000256" key="3">
    <source>
        <dbReference type="ARBA" id="ARBA00022741"/>
    </source>
</evidence>
<evidence type="ECO:0000256" key="1">
    <source>
        <dbReference type="ARBA" id="ARBA00008408"/>
    </source>
</evidence>
<dbReference type="Proteomes" id="UP000238350">
    <property type="component" value="Unassembled WGS sequence"/>
</dbReference>
<dbReference type="PRINTS" id="PR00991">
    <property type="entry name" value="6PFRUCTKNASE"/>
</dbReference>
<evidence type="ECO:0000256" key="2">
    <source>
        <dbReference type="ARBA" id="ARBA00013067"/>
    </source>
</evidence>
<protein>
    <recommendedName>
        <fullName evidence="2">fructose-2,6-bisphosphate 2-phosphatase</fullName>
        <ecNumber evidence="2">3.1.3.46</ecNumber>
    </recommendedName>
</protein>
<dbReference type="InterPro" id="IPR029033">
    <property type="entry name" value="His_PPase_superfam"/>
</dbReference>
<dbReference type="GO" id="GO:0006003">
    <property type="term" value="P:fructose 2,6-bisphosphate metabolic process"/>
    <property type="evidence" value="ECO:0007669"/>
    <property type="project" value="InterPro"/>
</dbReference>
<evidence type="ECO:0000256" key="6">
    <source>
        <dbReference type="PIRSR" id="PIRSR613078-1"/>
    </source>
</evidence>
<dbReference type="Gene3D" id="3.40.50.300">
    <property type="entry name" value="P-loop containing nucleotide triphosphate hydrolases"/>
    <property type="match status" value="1"/>
</dbReference>
<keyword evidence="3" id="KW-0547">Nucleotide-binding</keyword>
<dbReference type="InterPro" id="IPR001345">
    <property type="entry name" value="PG/BPGM_mutase_AS"/>
</dbReference>
<sequence length="435" mass="49533">MLSSYVCSDPNTSRVCVVMVGLPARGKSLMSQKIVRYLKWRSISAKAFNIGNYRRKANAHPSADFFALSNDEGASLRRLAAQEALNDLVSWMDKEGGRVAIYDGTNSTKRRRAWIAEQLSQHNIHPLFIESACENDEIILNNIMDVKTTSPDYKGVDPQTAAKDFINRIEVYRKDYESISSSEMISYLKIIDAGAQVVVNKVKSYLESHIVYYLMNLHIKPRRLWLSRHGESEYNVLGLLGGNSNLSERGMMYAEKLPELVANAVGDQPLTVWTSTLKRTQQTASKLPYQQIQWKALDELDAGVCDGLTYEEIQQKYPEDFAARDENKFEYRYKGGESYRDVVTRLDPIIMELERQENILIVTHQAVLRCIYAYYMDVPQEQSPWMNVPLHTLICLEPRAYGTIETRISANIPAVSTFRAKGELPQHQEPDGQNA</sequence>
<dbReference type="SUPFAM" id="SSF53254">
    <property type="entry name" value="Phosphoglycerate mutase-like"/>
    <property type="match status" value="1"/>
</dbReference>
<keyword evidence="4" id="KW-0378">Hydrolase</keyword>
<dbReference type="GO" id="GO:0005524">
    <property type="term" value="F:ATP binding"/>
    <property type="evidence" value="ECO:0007669"/>
    <property type="project" value="UniProtKB-KW"/>
</dbReference>
<dbReference type="AlphaFoldDB" id="A0A2T0FJP7"/>
<keyword evidence="5" id="KW-0067">ATP-binding</keyword>
<dbReference type="OrthoDB" id="267323at2759"/>
<dbReference type="Pfam" id="PF01591">
    <property type="entry name" value="6PF2K"/>
    <property type="match status" value="1"/>
</dbReference>
<evidence type="ECO:0000256" key="7">
    <source>
        <dbReference type="PIRSR" id="PIRSR613078-2"/>
    </source>
</evidence>
<dbReference type="SUPFAM" id="SSF52540">
    <property type="entry name" value="P-loop containing nucleoside triphosphate hydrolases"/>
    <property type="match status" value="1"/>
</dbReference>
<dbReference type="GO" id="GO:0006000">
    <property type="term" value="P:fructose metabolic process"/>
    <property type="evidence" value="ECO:0007669"/>
    <property type="project" value="InterPro"/>
</dbReference>
<dbReference type="STRING" id="45607.A0A2T0FJP7"/>
<accession>A0A2T0FJP7</accession>
<feature type="domain" description="6-phosphofructo-2-kinase" evidence="8">
    <location>
        <begin position="9"/>
        <end position="221"/>
    </location>
</feature>
<dbReference type="InterPro" id="IPR013079">
    <property type="entry name" value="6Phosfructo_kin"/>
</dbReference>
<dbReference type="FunFam" id="3.40.50.1240:FF:000005">
    <property type="entry name" value="GpmB, Fructose-2,6-bisphosphatase"/>
    <property type="match status" value="1"/>
</dbReference>
<evidence type="ECO:0000256" key="4">
    <source>
        <dbReference type="ARBA" id="ARBA00022801"/>
    </source>
</evidence>
<dbReference type="RefSeq" id="XP_024665156.1">
    <property type="nucleotide sequence ID" value="XM_024809388.1"/>
</dbReference>
<name>A0A2T0FJP7_9ASCO</name>
<organism evidence="9 10">
    <name type="scientific">Wickerhamiella sorbophila</name>
    <dbReference type="NCBI Taxonomy" id="45607"/>
    <lineage>
        <taxon>Eukaryota</taxon>
        <taxon>Fungi</taxon>
        <taxon>Dikarya</taxon>
        <taxon>Ascomycota</taxon>
        <taxon>Saccharomycotina</taxon>
        <taxon>Dipodascomycetes</taxon>
        <taxon>Dipodascales</taxon>
        <taxon>Trichomonascaceae</taxon>
        <taxon>Wickerhamiella</taxon>
    </lineage>
</organism>
<dbReference type="PANTHER" id="PTHR10606:SF44">
    <property type="entry name" value="6-PHOSPHOFRUCTO 2-KINASE_FRUCTOSE 2,6-BISPHOSPHATASE LONG FORM"/>
    <property type="match status" value="1"/>
</dbReference>
<dbReference type="CDD" id="cd07067">
    <property type="entry name" value="HP_PGM_like"/>
    <property type="match status" value="1"/>
</dbReference>
<feature type="active site" description="Tele-phosphohistidine intermediate" evidence="6">
    <location>
        <position position="229"/>
    </location>
</feature>
<reference evidence="9 10" key="1">
    <citation type="submission" date="2017-04" db="EMBL/GenBank/DDBJ databases">
        <title>Genome sequencing of [Candida] sorbophila.</title>
        <authorList>
            <person name="Ahn J.O."/>
        </authorList>
    </citation>
    <scope>NUCLEOTIDE SEQUENCE [LARGE SCALE GENOMIC DNA]</scope>
    <source>
        <strain evidence="9 10">DS02</strain>
    </source>
</reference>
<dbReference type="PIRSF" id="PIRSF000709">
    <property type="entry name" value="6PFK_2-Ptase"/>
    <property type="match status" value="1"/>
</dbReference>